<dbReference type="Pfam" id="PF23000">
    <property type="entry name" value="ChitinSynthase_IV_N"/>
    <property type="match status" value="1"/>
</dbReference>
<dbReference type="PANTHER" id="PTHR22914">
    <property type="entry name" value="CHITIN SYNTHASE"/>
    <property type="match status" value="1"/>
</dbReference>
<feature type="transmembrane region" description="Helical" evidence="8">
    <location>
        <begin position="1188"/>
        <end position="1207"/>
    </location>
</feature>
<dbReference type="GO" id="GO:0016020">
    <property type="term" value="C:membrane"/>
    <property type="evidence" value="ECO:0007669"/>
    <property type="project" value="UniProtKB-SubCell"/>
</dbReference>
<keyword evidence="11" id="KW-1185">Reference proteome</keyword>
<feature type="transmembrane region" description="Helical" evidence="8">
    <location>
        <begin position="368"/>
        <end position="389"/>
    </location>
</feature>
<dbReference type="InterPro" id="IPR029044">
    <property type="entry name" value="Nucleotide-diphossugar_trans"/>
</dbReference>
<keyword evidence="4 8" id="KW-0812">Transmembrane</keyword>
<evidence type="ECO:0000256" key="7">
    <source>
        <dbReference type="SAM" id="MobiDB-lite"/>
    </source>
</evidence>
<gene>
    <name evidence="10" type="ORF">ONB1V03_LOCUS879</name>
</gene>
<protein>
    <recommendedName>
        <fullName evidence="2">chitin synthase</fullName>
        <ecNumber evidence="2">2.4.1.16</ecNumber>
    </recommendedName>
</protein>
<feature type="transmembrane region" description="Helical" evidence="8">
    <location>
        <begin position="158"/>
        <end position="177"/>
    </location>
</feature>
<keyword evidence="3" id="KW-0328">Glycosyltransferase</keyword>
<feature type="transmembrane region" description="Helical" evidence="8">
    <location>
        <begin position="930"/>
        <end position="947"/>
    </location>
</feature>
<evidence type="ECO:0000256" key="1">
    <source>
        <dbReference type="ARBA" id="ARBA00004141"/>
    </source>
</evidence>
<dbReference type="SUPFAM" id="SSF53448">
    <property type="entry name" value="Nucleotide-diphospho-sugar transferases"/>
    <property type="match status" value="1"/>
</dbReference>
<keyword evidence="5 8" id="KW-1133">Transmembrane helix</keyword>
<feature type="transmembrane region" description="Helical" evidence="8">
    <location>
        <begin position="189"/>
        <end position="210"/>
    </location>
</feature>
<dbReference type="Proteomes" id="UP000728032">
    <property type="component" value="Unassembled WGS sequence"/>
</dbReference>
<dbReference type="Pfam" id="PF03142">
    <property type="entry name" value="Chitin_synth_2"/>
    <property type="match status" value="1"/>
</dbReference>
<dbReference type="EMBL" id="CAJPVJ010000100">
    <property type="protein sequence ID" value="CAG2160845.1"/>
    <property type="molecule type" value="Genomic_DNA"/>
</dbReference>
<evidence type="ECO:0000256" key="5">
    <source>
        <dbReference type="ARBA" id="ARBA00022989"/>
    </source>
</evidence>
<dbReference type="OrthoDB" id="370884at2759"/>
<feature type="transmembrane region" description="Helical" evidence="8">
    <location>
        <begin position="959"/>
        <end position="977"/>
    </location>
</feature>
<keyword evidence="6 8" id="KW-0472">Membrane</keyword>
<evidence type="ECO:0000256" key="2">
    <source>
        <dbReference type="ARBA" id="ARBA00012543"/>
    </source>
</evidence>
<feature type="transmembrane region" description="Helical" evidence="8">
    <location>
        <begin position="338"/>
        <end position="356"/>
    </location>
</feature>
<feature type="domain" description="Chitin synthase chs-1/2 N-terminal putative transporter" evidence="9">
    <location>
        <begin position="13"/>
        <end position="311"/>
    </location>
</feature>
<evidence type="ECO:0000259" key="9">
    <source>
        <dbReference type="Pfam" id="PF23000"/>
    </source>
</evidence>
<dbReference type="PANTHER" id="PTHR22914:SF42">
    <property type="entry name" value="CHITIN SYNTHASE"/>
    <property type="match status" value="1"/>
</dbReference>
<dbReference type="GO" id="GO:0006031">
    <property type="term" value="P:chitin biosynthetic process"/>
    <property type="evidence" value="ECO:0007669"/>
    <property type="project" value="TreeGrafter"/>
</dbReference>
<evidence type="ECO:0000256" key="6">
    <source>
        <dbReference type="ARBA" id="ARBA00023136"/>
    </source>
</evidence>
<dbReference type="GO" id="GO:0071944">
    <property type="term" value="C:cell periphery"/>
    <property type="evidence" value="ECO:0007669"/>
    <property type="project" value="TreeGrafter"/>
</dbReference>
<reference evidence="10" key="1">
    <citation type="submission" date="2020-11" db="EMBL/GenBank/DDBJ databases">
        <authorList>
            <person name="Tran Van P."/>
        </authorList>
    </citation>
    <scope>NUCLEOTIDE SEQUENCE</scope>
</reference>
<feature type="non-terminal residue" evidence="10">
    <location>
        <position position="1"/>
    </location>
</feature>
<comment type="subcellular location">
    <subcellularLocation>
        <location evidence="1">Membrane</location>
        <topology evidence="1">Multi-pass membrane protein</topology>
    </subcellularLocation>
</comment>
<evidence type="ECO:0000256" key="8">
    <source>
        <dbReference type="SAM" id="Phobius"/>
    </source>
</evidence>
<proteinExistence type="predicted"/>
<dbReference type="AlphaFoldDB" id="A0A7R9Q9G1"/>
<organism evidence="10">
    <name type="scientific">Oppiella nova</name>
    <dbReference type="NCBI Taxonomy" id="334625"/>
    <lineage>
        <taxon>Eukaryota</taxon>
        <taxon>Metazoa</taxon>
        <taxon>Ecdysozoa</taxon>
        <taxon>Arthropoda</taxon>
        <taxon>Chelicerata</taxon>
        <taxon>Arachnida</taxon>
        <taxon>Acari</taxon>
        <taxon>Acariformes</taxon>
        <taxon>Sarcoptiformes</taxon>
        <taxon>Oribatida</taxon>
        <taxon>Brachypylina</taxon>
        <taxon>Oppioidea</taxon>
        <taxon>Oppiidae</taxon>
        <taxon>Oppiella</taxon>
    </lineage>
</organism>
<accession>A0A7R9Q9G1</accession>
<feature type="transmembrane region" description="Helical" evidence="8">
    <location>
        <begin position="260"/>
        <end position="281"/>
    </location>
</feature>
<name>A0A7R9Q9G1_9ACAR</name>
<evidence type="ECO:0000256" key="4">
    <source>
        <dbReference type="ARBA" id="ARBA00022692"/>
    </source>
</evidence>
<evidence type="ECO:0000313" key="11">
    <source>
        <dbReference type="Proteomes" id="UP000728032"/>
    </source>
</evidence>
<evidence type="ECO:0000256" key="3">
    <source>
        <dbReference type="ARBA" id="ARBA00022676"/>
    </source>
</evidence>
<feature type="transmembrane region" description="Helical" evidence="8">
    <location>
        <begin position="24"/>
        <end position="49"/>
    </location>
</feature>
<dbReference type="InterPro" id="IPR004835">
    <property type="entry name" value="Chitin_synth"/>
</dbReference>
<dbReference type="InterPro" id="IPR055120">
    <property type="entry name" value="Chs-1/2_IV_N"/>
</dbReference>
<dbReference type="GO" id="GO:0004100">
    <property type="term" value="F:chitin synthase activity"/>
    <property type="evidence" value="ECO:0007669"/>
    <property type="project" value="UniProtKB-EC"/>
</dbReference>
<feature type="transmembrane region" description="Helical" evidence="8">
    <location>
        <begin position="216"/>
        <end position="232"/>
    </location>
</feature>
<feature type="transmembrane region" description="Helical" evidence="8">
    <location>
        <begin position="869"/>
        <end position="888"/>
    </location>
</feature>
<feature type="region of interest" description="Disordered" evidence="7">
    <location>
        <begin position="1087"/>
        <end position="1106"/>
    </location>
</feature>
<feature type="transmembrane region" description="Helical" evidence="8">
    <location>
        <begin position="834"/>
        <end position="857"/>
    </location>
</feature>
<dbReference type="EC" id="2.4.1.16" evidence="2"/>
<keyword evidence="3" id="KW-0808">Transferase</keyword>
<sequence>LPPPDDDETLDGAWVEVFIKCLKIFAYFFTFVVTLGFAVLSKSLILLMISMTQLNRTIPICNEYIHGYDINPPIDRDKRYEAVYGSDDAARIGWLWVLYFATITPELFAWGRAARICYFKTYQIPTLRTFLTVFTTETLNGIGISLLIFSILPTVDTIKGAMITNCVCFIPGLLLILSNHDRHSKLNLLLTYTATIFQVVGFVLWPLVAHNDDSNQYYYIPLALFLVSFQWWENFIDPQSHNGINKWLLDIKKDLAKSRYFTYLIVTVWKMVVILCFMILFEYVNNGQSVESVNSLFSKFGEGFSNEKILIIRDKNRLEFQKQIEGESHEMTVSDPYIPVWILLVQISATYLCYAVAKFSCKICIQGFSFAVPVNLSVPVTVSFMWAVVSASAQDKCQVCHEFFKGFQYIFWYTRDVDAFAYEKDYYNYISTVMWVLSLASQMWISIHIWFSTSERLASTEKLFIIPMYSSVIVDQSLAFNRRRINFMDEAVKDVESTREEKLGKEADKNMNHLYETVNEPMPAAPYVSNEDETVRIFVCATMWHEDKNEVIQMLKAVMRLDADQCARRQAHQFFKLNPALTDYYEIEFNIFFDDAFDQGPSDDEDDRLINRFVKQLIETMDEAASYVHETNIMLKRPNVVPTPYGGKLEWVLPGQNKLVAHLKDKILIRHRKRWRKEMIAMNTFVLALDGDINFRPHALHLVVDLMKKNKKLGAACGRIHPIGGGPMVWYQKFEYAVGHWLQKATEHVFGCVLCSPGCFSLFRARAVMDDSVMNKYTTKPSEALHYVQYDQGEDRWLCTLMLQQGCCYRLYYLNMGDYKRTVECNTDISKPYIIYQAMLMVGTILSPGTIFLMVVGAMNTVLGLDSNISLACNIVPVLLFSIVCMVVKKNDHIIFLAMILSTLYALLMLAVLVGSAIDIATKGIITPQSLFFVSLMGSFVVAAIIHPQEFSCILPLPLYMLLIPSMYLLLTLYSVTNMHIVSWGTREVKSKLTAKEAAMAAEAAADAAAAKANKKNMLGFLDFSKFGNKSGLFTCMCCSSSRSDEESAKLSQKWLLGPLPPASPWPHKASVRSSYSALSDRAEVLSTIRGGHTSDEDEEDETGSEVRSLYVDDTGRRSPSIAESSVASKPRWCRDPAFKKFPLVQLTPHELQFWKDFIPKYLLPLDENPKEQARIAADLKDLRNKMVFAFAIMNTIFILFVLLLQMHDDVFSIHIPGPIDYYNKTRYIEEEDRWEEEPIYKTIKMEDKLFPISILININN</sequence>
<feature type="transmembrane region" description="Helical" evidence="8">
    <location>
        <begin position="130"/>
        <end position="152"/>
    </location>
</feature>
<feature type="transmembrane region" description="Helical" evidence="8">
    <location>
        <begin position="894"/>
        <end position="918"/>
    </location>
</feature>
<evidence type="ECO:0000313" key="10">
    <source>
        <dbReference type="EMBL" id="CAD7637549.1"/>
    </source>
</evidence>
<feature type="transmembrane region" description="Helical" evidence="8">
    <location>
        <begin position="426"/>
        <end position="451"/>
    </location>
</feature>
<dbReference type="EMBL" id="OC914925">
    <property type="protein sequence ID" value="CAD7637549.1"/>
    <property type="molecule type" value="Genomic_DNA"/>
</dbReference>